<name>A0A6C0CM87_9ZZZZ</name>
<protein>
    <submittedName>
        <fullName evidence="1">Uncharacterized protein</fullName>
    </submittedName>
</protein>
<dbReference type="AlphaFoldDB" id="A0A6C0CM87"/>
<accession>A0A6C0CM87</accession>
<evidence type="ECO:0000313" key="1">
    <source>
        <dbReference type="EMBL" id="QHT05896.1"/>
    </source>
</evidence>
<proteinExistence type="predicted"/>
<dbReference type="EMBL" id="MN739460">
    <property type="protein sequence ID" value="QHT05896.1"/>
    <property type="molecule type" value="Genomic_DNA"/>
</dbReference>
<organism evidence="1">
    <name type="scientific">viral metagenome</name>
    <dbReference type="NCBI Taxonomy" id="1070528"/>
    <lineage>
        <taxon>unclassified sequences</taxon>
        <taxon>metagenomes</taxon>
        <taxon>organismal metagenomes</taxon>
    </lineage>
</organism>
<sequence>MWQVILGFSAGVYVGTYYDCKPYLKQIHLILKDKLPEEKNKK</sequence>
<reference evidence="1" key="1">
    <citation type="journal article" date="2020" name="Nature">
        <title>Giant virus diversity and host interactions through global metagenomics.</title>
        <authorList>
            <person name="Schulz F."/>
            <person name="Roux S."/>
            <person name="Paez-Espino D."/>
            <person name="Jungbluth S."/>
            <person name="Walsh D.A."/>
            <person name="Denef V.J."/>
            <person name="McMahon K.D."/>
            <person name="Konstantinidis K.T."/>
            <person name="Eloe-Fadrosh E.A."/>
            <person name="Kyrpides N.C."/>
            <person name="Woyke T."/>
        </authorList>
    </citation>
    <scope>NUCLEOTIDE SEQUENCE</scope>
    <source>
        <strain evidence="1">GVMAG-M-3300021425-14</strain>
    </source>
</reference>